<sequence>MLGLAVVRLRVVEAERRLAAGLRAAVEVVDFGAVDFAAVERLAAGLRFAPPVERVVDFTPTAFLALLAAFDTAVSASSIHFPDRTRWAASATASAIRVPSFEALDIIVLAAWLALSAASRPASRIARRAFGLAAMAAAAAVSPAASISRLIAALVILSMVDLSELLLPELFVVDFAMHCAPLDLFRKTVQRRNGSGFSETADK</sequence>
<evidence type="ECO:0000313" key="2">
    <source>
        <dbReference type="Proteomes" id="UP000515955"/>
    </source>
</evidence>
<accession>A0A7G9S8E2</accession>
<dbReference type="EMBL" id="CP060717">
    <property type="protein sequence ID" value="QNN64117.1"/>
    <property type="molecule type" value="Genomic_DNA"/>
</dbReference>
<gene>
    <name evidence="1" type="ORF">H9L12_06895</name>
</gene>
<keyword evidence="2" id="KW-1185">Reference proteome</keyword>
<protein>
    <submittedName>
        <fullName evidence="1">Uncharacterized protein</fullName>
    </submittedName>
</protein>
<organism evidence="1 2">
    <name type="scientific">Sphingomonas rhizophila</name>
    <dbReference type="NCBI Taxonomy" id="2071607"/>
    <lineage>
        <taxon>Bacteria</taxon>
        <taxon>Pseudomonadati</taxon>
        <taxon>Pseudomonadota</taxon>
        <taxon>Alphaproteobacteria</taxon>
        <taxon>Sphingomonadales</taxon>
        <taxon>Sphingomonadaceae</taxon>
        <taxon>Sphingomonas</taxon>
    </lineage>
</organism>
<proteinExistence type="predicted"/>
<dbReference type="RefSeq" id="WP_187541117.1">
    <property type="nucleotide sequence ID" value="NZ_CP060717.1"/>
</dbReference>
<name>A0A7G9S8E2_9SPHN</name>
<evidence type="ECO:0000313" key="1">
    <source>
        <dbReference type="EMBL" id="QNN64117.1"/>
    </source>
</evidence>
<reference evidence="1 2" key="1">
    <citation type="submission" date="2020-08" db="EMBL/GenBank/DDBJ databases">
        <title>Genome sequence of Sphingomonas rhizophila KACC 19189T.</title>
        <authorList>
            <person name="Hyun D.-W."/>
            <person name="Bae J.-W."/>
        </authorList>
    </citation>
    <scope>NUCLEOTIDE SEQUENCE [LARGE SCALE GENOMIC DNA]</scope>
    <source>
        <strain evidence="1 2">KACC 19189</strain>
    </source>
</reference>
<dbReference type="Proteomes" id="UP000515955">
    <property type="component" value="Chromosome"/>
</dbReference>
<dbReference type="AlphaFoldDB" id="A0A7G9S8E2"/>
<dbReference type="KEGG" id="srhi:H9L12_06895"/>